<name>A0A160NZT2_STRLU</name>
<dbReference type="Proteomes" id="UP000217676">
    <property type="component" value="Chromosome"/>
</dbReference>
<sequence>MSRDRRCPTCRITASATATASGPTVIVADVNGQDVYACATHRADHAGPADDPLVPLAQLQDMARHRPVRQ</sequence>
<reference evidence="1 2" key="1">
    <citation type="journal article" date="2016" name="Genome Announc.">
        <title>Complete Genome Sequence of Thiostrepton-Producing Streptomyces laurentii ATCC 31255.</title>
        <authorList>
            <person name="Doi K."/>
            <person name="Fujino Y."/>
            <person name="Nagayoshi Y."/>
            <person name="Ohshima T."/>
            <person name="Ogata S."/>
        </authorList>
    </citation>
    <scope>NUCLEOTIDE SEQUENCE [LARGE SCALE GENOMIC DNA]</scope>
    <source>
        <strain evidence="1 2">ATCC 31255</strain>
    </source>
</reference>
<organism evidence="1 2">
    <name type="scientific">Streptomyces laurentii</name>
    <dbReference type="NCBI Taxonomy" id="39478"/>
    <lineage>
        <taxon>Bacteria</taxon>
        <taxon>Bacillati</taxon>
        <taxon>Actinomycetota</taxon>
        <taxon>Actinomycetes</taxon>
        <taxon>Kitasatosporales</taxon>
        <taxon>Streptomycetaceae</taxon>
        <taxon>Streptomyces</taxon>
    </lineage>
</organism>
<dbReference type="KEGG" id="slau:SLA_2544"/>
<proteinExistence type="predicted"/>
<evidence type="ECO:0000313" key="1">
    <source>
        <dbReference type="EMBL" id="BAU83470.1"/>
    </source>
</evidence>
<gene>
    <name evidence="1" type="ORF">SLA_2544</name>
</gene>
<dbReference type="EMBL" id="AP017424">
    <property type="protein sequence ID" value="BAU83470.1"/>
    <property type="molecule type" value="Genomic_DNA"/>
</dbReference>
<evidence type="ECO:0000313" key="2">
    <source>
        <dbReference type="Proteomes" id="UP000217676"/>
    </source>
</evidence>
<accession>A0A160NZT2</accession>
<protein>
    <submittedName>
        <fullName evidence="1">PieA2 protein</fullName>
    </submittedName>
</protein>
<dbReference type="AlphaFoldDB" id="A0A160NZT2"/>
<keyword evidence="2" id="KW-1185">Reference proteome</keyword>